<keyword evidence="1" id="KW-0732">Signal</keyword>
<name>A0A6A6T7T4_9PLEO</name>
<evidence type="ECO:0000313" key="3">
    <source>
        <dbReference type="Proteomes" id="UP000799324"/>
    </source>
</evidence>
<organism evidence="2 3">
    <name type="scientific">Lophiostoma macrostomum CBS 122681</name>
    <dbReference type="NCBI Taxonomy" id="1314788"/>
    <lineage>
        <taxon>Eukaryota</taxon>
        <taxon>Fungi</taxon>
        <taxon>Dikarya</taxon>
        <taxon>Ascomycota</taxon>
        <taxon>Pezizomycotina</taxon>
        <taxon>Dothideomycetes</taxon>
        <taxon>Pleosporomycetidae</taxon>
        <taxon>Pleosporales</taxon>
        <taxon>Lophiostomataceae</taxon>
        <taxon>Lophiostoma</taxon>
    </lineage>
</organism>
<protein>
    <submittedName>
        <fullName evidence="2">Uncharacterized protein</fullName>
    </submittedName>
</protein>
<dbReference type="Proteomes" id="UP000799324">
    <property type="component" value="Unassembled WGS sequence"/>
</dbReference>
<dbReference type="EMBL" id="MU004343">
    <property type="protein sequence ID" value="KAF2655886.1"/>
    <property type="molecule type" value="Genomic_DNA"/>
</dbReference>
<keyword evidence="3" id="KW-1185">Reference proteome</keyword>
<feature type="chain" id="PRO_5025608558" evidence="1">
    <location>
        <begin position="20"/>
        <end position="179"/>
    </location>
</feature>
<accession>A0A6A6T7T4</accession>
<proteinExistence type="predicted"/>
<dbReference type="AlphaFoldDB" id="A0A6A6T7T4"/>
<evidence type="ECO:0000313" key="2">
    <source>
        <dbReference type="EMBL" id="KAF2655886.1"/>
    </source>
</evidence>
<sequence length="179" mass="18916">MPSIRSTLLALAISATALAMPRPQDPTDPVGEPLPTFSGDGISYIGNATGTITAYSYSGGPAYGCLDASGHVTKTTSACATFVATEIANSTYGSTIATSAGPCAFNPSDSYKFQCKDLGDVKATSFYQIGTWLAHGYYKKVTYDAWYNWKEDHVDEIVSAPGSGPSQYTALFKFQPTSS</sequence>
<feature type="signal peptide" evidence="1">
    <location>
        <begin position="1"/>
        <end position="19"/>
    </location>
</feature>
<gene>
    <name evidence="2" type="ORF">K491DRAFT_407512</name>
</gene>
<reference evidence="2" key="1">
    <citation type="journal article" date="2020" name="Stud. Mycol.">
        <title>101 Dothideomycetes genomes: a test case for predicting lifestyles and emergence of pathogens.</title>
        <authorList>
            <person name="Haridas S."/>
            <person name="Albert R."/>
            <person name="Binder M."/>
            <person name="Bloem J."/>
            <person name="Labutti K."/>
            <person name="Salamov A."/>
            <person name="Andreopoulos B."/>
            <person name="Baker S."/>
            <person name="Barry K."/>
            <person name="Bills G."/>
            <person name="Bluhm B."/>
            <person name="Cannon C."/>
            <person name="Castanera R."/>
            <person name="Culley D."/>
            <person name="Daum C."/>
            <person name="Ezra D."/>
            <person name="Gonzalez J."/>
            <person name="Henrissat B."/>
            <person name="Kuo A."/>
            <person name="Liang C."/>
            <person name="Lipzen A."/>
            <person name="Lutzoni F."/>
            <person name="Magnuson J."/>
            <person name="Mondo S."/>
            <person name="Nolan M."/>
            <person name="Ohm R."/>
            <person name="Pangilinan J."/>
            <person name="Park H.-J."/>
            <person name="Ramirez L."/>
            <person name="Alfaro M."/>
            <person name="Sun H."/>
            <person name="Tritt A."/>
            <person name="Yoshinaga Y."/>
            <person name="Zwiers L.-H."/>
            <person name="Turgeon B."/>
            <person name="Goodwin S."/>
            <person name="Spatafora J."/>
            <person name="Crous P."/>
            <person name="Grigoriev I."/>
        </authorList>
    </citation>
    <scope>NUCLEOTIDE SEQUENCE</scope>
    <source>
        <strain evidence="2">CBS 122681</strain>
    </source>
</reference>
<evidence type="ECO:0000256" key="1">
    <source>
        <dbReference type="SAM" id="SignalP"/>
    </source>
</evidence>